<evidence type="ECO:0000313" key="13">
    <source>
        <dbReference type="Proteomes" id="UP000694871"/>
    </source>
</evidence>
<gene>
    <name evidence="14" type="primary">CCHCR1</name>
</gene>
<evidence type="ECO:0000256" key="9">
    <source>
        <dbReference type="ARBA" id="ARBA00023242"/>
    </source>
</evidence>
<proteinExistence type="predicted"/>
<evidence type="ECO:0000256" key="7">
    <source>
        <dbReference type="ARBA" id="ARBA00022782"/>
    </source>
</evidence>
<evidence type="ECO:0000313" key="14">
    <source>
        <dbReference type="RefSeq" id="XP_015264142.1"/>
    </source>
</evidence>
<accession>A0ABM1JRQ5</accession>
<feature type="compositionally biased region" description="Basic and acidic residues" evidence="12">
    <location>
        <begin position="89"/>
        <end position="108"/>
    </location>
</feature>
<dbReference type="Proteomes" id="UP000694871">
    <property type="component" value="Unplaced"/>
</dbReference>
<feature type="region of interest" description="Disordered" evidence="12">
    <location>
        <begin position="1"/>
        <end position="48"/>
    </location>
</feature>
<evidence type="ECO:0000256" key="8">
    <source>
        <dbReference type="ARBA" id="ARBA00023054"/>
    </source>
</evidence>
<feature type="region of interest" description="Disordered" evidence="12">
    <location>
        <begin position="72"/>
        <end position="108"/>
    </location>
</feature>
<dbReference type="PANTHER" id="PTHR46822:SF1">
    <property type="entry name" value="COILED-COIL ALPHA-HELICAL ROD PROTEIN 1"/>
    <property type="match status" value="1"/>
</dbReference>
<keyword evidence="7" id="KW-0221">Differentiation</keyword>
<evidence type="ECO:0000256" key="4">
    <source>
        <dbReference type="ARBA" id="ARBA00016468"/>
    </source>
</evidence>
<keyword evidence="8 11" id="KW-0175">Coiled coil</keyword>
<dbReference type="Pfam" id="PF07111">
    <property type="entry name" value="HCR"/>
    <property type="match status" value="1"/>
</dbReference>
<evidence type="ECO:0000256" key="10">
    <source>
        <dbReference type="ARBA" id="ARBA00031932"/>
    </source>
</evidence>
<evidence type="ECO:0000256" key="2">
    <source>
        <dbReference type="ARBA" id="ARBA00004123"/>
    </source>
</evidence>
<evidence type="ECO:0000256" key="6">
    <source>
        <dbReference type="ARBA" id="ARBA00022490"/>
    </source>
</evidence>
<keyword evidence="13" id="KW-1185">Reference proteome</keyword>
<feature type="compositionally biased region" description="Basic and acidic residues" evidence="12">
    <location>
        <begin position="1"/>
        <end position="11"/>
    </location>
</feature>
<evidence type="ECO:0000256" key="5">
    <source>
        <dbReference type="ARBA" id="ARBA00022473"/>
    </source>
</evidence>
<evidence type="ECO:0000256" key="1">
    <source>
        <dbReference type="ARBA" id="ARBA00003936"/>
    </source>
</evidence>
<keyword evidence="9" id="KW-0539">Nucleus</keyword>
<organism evidence="13 14">
    <name type="scientific">Gekko japonicus</name>
    <name type="common">Schlegel's Japanese gecko</name>
    <dbReference type="NCBI Taxonomy" id="146911"/>
    <lineage>
        <taxon>Eukaryota</taxon>
        <taxon>Metazoa</taxon>
        <taxon>Chordata</taxon>
        <taxon>Craniata</taxon>
        <taxon>Vertebrata</taxon>
        <taxon>Euteleostomi</taxon>
        <taxon>Lepidosauria</taxon>
        <taxon>Squamata</taxon>
        <taxon>Bifurcata</taxon>
        <taxon>Gekkota</taxon>
        <taxon>Gekkonidae</taxon>
        <taxon>Gekkoninae</taxon>
        <taxon>Gekko</taxon>
    </lineage>
</organism>
<evidence type="ECO:0000256" key="12">
    <source>
        <dbReference type="SAM" id="MobiDB-lite"/>
    </source>
</evidence>
<evidence type="ECO:0000256" key="11">
    <source>
        <dbReference type="SAM" id="Coils"/>
    </source>
</evidence>
<comment type="subcellular location">
    <subcellularLocation>
        <location evidence="3">Cytoplasm</location>
    </subcellularLocation>
    <subcellularLocation>
        <location evidence="2">Nucleus</location>
    </subcellularLocation>
</comment>
<dbReference type="InterPro" id="IPR009800">
    <property type="entry name" value="HCR"/>
</dbReference>
<dbReference type="GeneID" id="107108244"/>
<feature type="region of interest" description="Disordered" evidence="12">
    <location>
        <begin position="622"/>
        <end position="644"/>
    </location>
</feature>
<keyword evidence="6" id="KW-0963">Cytoplasm</keyword>
<feature type="compositionally biased region" description="Basic and acidic residues" evidence="12">
    <location>
        <begin position="624"/>
        <end position="644"/>
    </location>
</feature>
<sequence length="818" mass="92225">MDGRKDLDRQLDPPAIFRAPRPRGPKGLIPPSHFQSRSAPPLTAPVAGPWNATALPNWEAAELRRENQRLKDELRRWAPTGDTVSGGRVPDKTEEAGARTRSLDREAEPSSVRHTLAMSQQAEIISHQLHEIQRLEAELASLRVATAQHEATAASRENTLSHLHGELTELRRQSQLESAALKAELEEVRGSSRLKLEALKEELEQLRSQAGLEADGLREELKSAKERYVHEIGLARVELQGALEEAKAERKRQEERAQGCLQAVLKEHQAELSRLSEGHKVEVSSLKHQMQALQKDLEAQQKEAAQLREERDVVQNQLSVVKAELASQNALLMQLKTYVGEQELRKPSPEREQLISRVQHLEEEKEALKATAELLQIRLASLSDILTLQETELARKVPLKDPLQSEPSQKLQCLLSQWREKVFSLLVQLKSQELCHVDTTSLLQRKTLNSEVSHSKELAQKLHQRVEAGENALRGLVELVSRLHQQLMDQEEAWKAALSRLLGLGNRISFAAKRVDTIQGLVCRKIALAKLQQGEKSGPTRSDQDRLHPPYEDLQAELQMLHEERDRLSMELKRGAQLIEKKVAEVQDKAESDLKELRETAQCLQGALEGKVTMEQALRQQLEATERQREEAHTDLRKAEEAAESLRQELGHLREEYERALQEKVTEVETQLHKDLSEMEKKLNEARREHTKAVVALRQAERQAARDKAHSEELAKLQDAATRQETARLEACLQELKRDKNLLMATLRQEGMLAQCRQNRQGAIQASAELTEQGATQMPSKESLSAVLSDLQALSAAILDEEKAEEKPDEDGGTSADT</sequence>
<evidence type="ECO:0000256" key="3">
    <source>
        <dbReference type="ARBA" id="ARBA00004496"/>
    </source>
</evidence>
<feature type="coiled-coil region" evidence="11">
    <location>
        <begin position="351"/>
        <end position="378"/>
    </location>
</feature>
<comment type="function">
    <text evidence="1">May be a regulator of keratinocyte proliferation or differentiation.</text>
</comment>
<dbReference type="RefSeq" id="XP_015264142.1">
    <property type="nucleotide sequence ID" value="XM_015408656.1"/>
</dbReference>
<protein>
    <recommendedName>
        <fullName evidence="4">Coiled-coil alpha-helical rod protein 1</fullName>
    </recommendedName>
    <alternativeName>
        <fullName evidence="10">Alpha-helical coiled-coil rod protein</fullName>
    </alternativeName>
</protein>
<feature type="coiled-coil region" evidence="11">
    <location>
        <begin position="125"/>
        <end position="152"/>
    </location>
</feature>
<keyword evidence="5" id="KW-0217">Developmental protein</keyword>
<feature type="coiled-coil region" evidence="11">
    <location>
        <begin position="182"/>
        <end position="324"/>
    </location>
</feature>
<feature type="region of interest" description="Disordered" evidence="12">
    <location>
        <begin position="798"/>
        <end position="818"/>
    </location>
</feature>
<name>A0ABM1JRQ5_GEKJA</name>
<reference evidence="14" key="1">
    <citation type="submission" date="2025-08" db="UniProtKB">
        <authorList>
            <consortium name="RefSeq"/>
        </authorList>
    </citation>
    <scope>IDENTIFICATION</scope>
</reference>
<dbReference type="PANTHER" id="PTHR46822">
    <property type="entry name" value="COILED-COIL ALPHA-HELICAL ROD PROTEIN 1"/>
    <property type="match status" value="1"/>
</dbReference>